<sequence length="43" mass="5002">TTVQPPDFETGLPIELFEKKRLRIRSTSLEEILEGSSNKQRKE</sequence>
<gene>
    <name evidence="1" type="ORF">CPELLU_LOCUS20038</name>
</gene>
<name>A0A9N9KEZ1_9GLOM</name>
<dbReference type="EMBL" id="CAJVQA010054924">
    <property type="protein sequence ID" value="CAG8824851.1"/>
    <property type="molecule type" value="Genomic_DNA"/>
</dbReference>
<protein>
    <submittedName>
        <fullName evidence="1">8623_t:CDS:1</fullName>
    </submittedName>
</protein>
<evidence type="ECO:0000313" key="2">
    <source>
        <dbReference type="Proteomes" id="UP000789759"/>
    </source>
</evidence>
<proteinExistence type="predicted"/>
<evidence type="ECO:0000313" key="1">
    <source>
        <dbReference type="EMBL" id="CAG8824851.1"/>
    </source>
</evidence>
<keyword evidence="2" id="KW-1185">Reference proteome</keyword>
<accession>A0A9N9KEZ1</accession>
<dbReference type="Proteomes" id="UP000789759">
    <property type="component" value="Unassembled WGS sequence"/>
</dbReference>
<dbReference type="AlphaFoldDB" id="A0A9N9KEZ1"/>
<organism evidence="1 2">
    <name type="scientific">Cetraspora pellucida</name>
    <dbReference type="NCBI Taxonomy" id="1433469"/>
    <lineage>
        <taxon>Eukaryota</taxon>
        <taxon>Fungi</taxon>
        <taxon>Fungi incertae sedis</taxon>
        <taxon>Mucoromycota</taxon>
        <taxon>Glomeromycotina</taxon>
        <taxon>Glomeromycetes</taxon>
        <taxon>Diversisporales</taxon>
        <taxon>Gigasporaceae</taxon>
        <taxon>Cetraspora</taxon>
    </lineage>
</organism>
<feature type="non-terminal residue" evidence="1">
    <location>
        <position position="43"/>
    </location>
</feature>
<comment type="caution">
    <text evidence="1">The sequence shown here is derived from an EMBL/GenBank/DDBJ whole genome shotgun (WGS) entry which is preliminary data.</text>
</comment>
<reference evidence="1" key="1">
    <citation type="submission" date="2021-06" db="EMBL/GenBank/DDBJ databases">
        <authorList>
            <person name="Kallberg Y."/>
            <person name="Tangrot J."/>
            <person name="Rosling A."/>
        </authorList>
    </citation>
    <scope>NUCLEOTIDE SEQUENCE</scope>
    <source>
        <strain evidence="1">FL966</strain>
    </source>
</reference>
<feature type="non-terminal residue" evidence="1">
    <location>
        <position position="1"/>
    </location>
</feature>